<dbReference type="GO" id="GO:0000287">
    <property type="term" value="F:magnesium ion binding"/>
    <property type="evidence" value="ECO:0007669"/>
    <property type="project" value="InterPro"/>
</dbReference>
<reference evidence="4" key="1">
    <citation type="submission" date="2017-05" db="EMBL/GenBank/DDBJ databases">
        <authorList>
            <person name="Kirkegaard R."/>
            <person name="Mcilroy J S."/>
        </authorList>
    </citation>
    <scope>NUCLEOTIDE SEQUENCE [LARGE SCALE GENOMIC DNA]</scope>
</reference>
<dbReference type="Gene3D" id="3.40.50.10680">
    <property type="entry name" value="CofD-like domains"/>
    <property type="match status" value="1"/>
</dbReference>
<dbReference type="Pfam" id="PF01933">
    <property type="entry name" value="CofD"/>
    <property type="match status" value="1"/>
</dbReference>
<dbReference type="InterPro" id="IPR010115">
    <property type="entry name" value="FbiA/CofD"/>
</dbReference>
<evidence type="ECO:0000313" key="3">
    <source>
        <dbReference type="EMBL" id="SMX54092.1"/>
    </source>
</evidence>
<dbReference type="InterPro" id="IPR038136">
    <property type="entry name" value="CofD-like_dom_sf"/>
</dbReference>
<proteinExistence type="inferred from homology"/>
<keyword evidence="1 3" id="KW-0808">Transferase</keyword>
<dbReference type="HAMAP" id="MF_01257">
    <property type="entry name" value="CofD"/>
    <property type="match status" value="1"/>
</dbReference>
<dbReference type="OrthoDB" id="7466225at2"/>
<accession>A0A1Y6K303</accession>
<evidence type="ECO:0000256" key="2">
    <source>
        <dbReference type="ARBA" id="ARBA00022842"/>
    </source>
</evidence>
<evidence type="ECO:0000256" key="1">
    <source>
        <dbReference type="ARBA" id="ARBA00022679"/>
    </source>
</evidence>
<organism evidence="3 4">
    <name type="scientific">Candidatus Brevifilum fermentans</name>
    <dbReference type="NCBI Taxonomy" id="1986204"/>
    <lineage>
        <taxon>Bacteria</taxon>
        <taxon>Bacillati</taxon>
        <taxon>Chloroflexota</taxon>
        <taxon>Anaerolineae</taxon>
        <taxon>Anaerolineales</taxon>
        <taxon>Anaerolineaceae</taxon>
        <taxon>Candidatus Brevifilum</taxon>
    </lineage>
</organism>
<dbReference type="SUPFAM" id="SSF142338">
    <property type="entry name" value="CofD-like"/>
    <property type="match status" value="1"/>
</dbReference>
<evidence type="ECO:0000313" key="4">
    <source>
        <dbReference type="Proteomes" id="UP000195514"/>
    </source>
</evidence>
<dbReference type="Gene3D" id="1.10.8.240">
    <property type="entry name" value="CofD-like domain"/>
    <property type="match status" value="1"/>
</dbReference>
<dbReference type="Proteomes" id="UP000195514">
    <property type="component" value="Chromosome I"/>
</dbReference>
<gene>
    <name evidence="3" type="primary">cofD</name>
    <name evidence="3" type="ORF">CFX1CAM_1027</name>
</gene>
<keyword evidence="2" id="KW-0460">Magnesium</keyword>
<dbReference type="InterPro" id="IPR002882">
    <property type="entry name" value="CofD"/>
</dbReference>
<dbReference type="RefSeq" id="WP_087861969.1">
    <property type="nucleotide sequence ID" value="NZ_LT859958.1"/>
</dbReference>
<dbReference type="GO" id="GO:0043743">
    <property type="term" value="F:LPPG:FO 2-phospho-L-lactate transferase activity"/>
    <property type="evidence" value="ECO:0007669"/>
    <property type="project" value="UniProtKB-EC"/>
</dbReference>
<dbReference type="PANTHER" id="PTHR43007">
    <property type="entry name" value="2-PHOSPHO-L-LACTATE TRANSFERASE"/>
    <property type="match status" value="1"/>
</dbReference>
<dbReference type="KEGG" id="abat:CFX1CAM_1027"/>
<dbReference type="PANTHER" id="PTHR43007:SF1">
    <property type="entry name" value="2-PHOSPHO-L-LACTATE TRANSFERASE"/>
    <property type="match status" value="1"/>
</dbReference>
<dbReference type="EMBL" id="LT859958">
    <property type="protein sequence ID" value="SMX54092.1"/>
    <property type="molecule type" value="Genomic_DNA"/>
</dbReference>
<name>A0A1Y6K303_9CHLR</name>
<dbReference type="NCBIfam" id="TIGR01819">
    <property type="entry name" value="F420_cofD"/>
    <property type="match status" value="1"/>
</dbReference>
<protein>
    <submittedName>
        <fullName evidence="3">2-phospho-L-lactate transferase</fullName>
        <ecNumber evidence="3">2.7.8.28</ecNumber>
    </submittedName>
</protein>
<dbReference type="CDD" id="cd07186">
    <property type="entry name" value="CofD_like"/>
    <property type="match status" value="1"/>
</dbReference>
<dbReference type="EC" id="2.7.8.28" evidence="3"/>
<dbReference type="AlphaFoldDB" id="A0A1Y6K303"/>
<keyword evidence="4" id="KW-1185">Reference proteome</keyword>
<sequence length="314" mass="34202">MKVVALTGGVGGAKLVYGLAALLSPEELSVIVNTGDDFDCWGLRVCPDLDTVCYTLAGLANPKTGWGQQDETWEILKKVRSLGGSTWFKIGDNDLATHLRRTELLSEGETLSSVTQKLCSIWGVKHQILPMSDDPIRTIVHTAEHGELAFQRYFVQLACQPVVRAFEFCGAEVASPAPGALALIDKADVVILTPSNPFVSIDPILAIPGYRQAIEKKPVVGISPLVGGKAVKGPAAKMFHELGIVPSASAVAGHYQGLLRGFVFDTQDQTELEKIERWRIIPLITNTIMRDAQDRIRLAEEVIKFCELVLTRSL</sequence>